<dbReference type="PANTHER" id="PTHR32089:SF117">
    <property type="entry name" value="METHYL ACCEPTING SENSORY TRANSDUCER WITH CACHE_1 SMALL MOLECULE BINDING DOMAIN"/>
    <property type="match status" value="1"/>
</dbReference>
<dbReference type="OrthoDB" id="2489132at2"/>
<dbReference type="Proteomes" id="UP000006683">
    <property type="component" value="Chromosome"/>
</dbReference>
<dbReference type="CDD" id="cd12913">
    <property type="entry name" value="PDC1_MCP_like"/>
    <property type="match status" value="1"/>
</dbReference>
<dbReference type="SMART" id="SM00304">
    <property type="entry name" value="HAMP"/>
    <property type="match status" value="1"/>
</dbReference>
<dbReference type="FunFam" id="1.10.287.950:FF:000001">
    <property type="entry name" value="Methyl-accepting chemotaxis sensory transducer"/>
    <property type="match status" value="1"/>
</dbReference>
<feature type="region of interest" description="Disordered" evidence="5">
    <location>
        <begin position="446"/>
        <end position="465"/>
    </location>
</feature>
<dbReference type="HOGENOM" id="CLU_000445_107_19_6"/>
<dbReference type="EMBL" id="CP002209">
    <property type="protein sequence ID" value="ADN76878.1"/>
    <property type="molecule type" value="Genomic_DNA"/>
</dbReference>
<evidence type="ECO:0000256" key="4">
    <source>
        <dbReference type="PROSITE-ProRule" id="PRU00284"/>
    </source>
</evidence>
<evidence type="ECO:0000313" key="9">
    <source>
        <dbReference type="EMBL" id="ADN76878.1"/>
    </source>
</evidence>
<dbReference type="GO" id="GO:0007165">
    <property type="term" value="P:signal transduction"/>
    <property type="evidence" value="ECO:0007669"/>
    <property type="project" value="UniProtKB-KW"/>
</dbReference>
<organism evidence="9 10">
    <name type="scientific">Ferrimonas balearica (strain DSM 9799 / CCM 4581 / KCTC 23876 / PAT)</name>
    <dbReference type="NCBI Taxonomy" id="550540"/>
    <lineage>
        <taxon>Bacteria</taxon>
        <taxon>Pseudomonadati</taxon>
        <taxon>Pseudomonadota</taxon>
        <taxon>Gammaproteobacteria</taxon>
        <taxon>Alteromonadales</taxon>
        <taxon>Ferrimonadaceae</taxon>
        <taxon>Ferrimonas</taxon>
    </lineage>
</organism>
<dbReference type="Pfam" id="PF00015">
    <property type="entry name" value="MCPsignal"/>
    <property type="match status" value="1"/>
</dbReference>
<dbReference type="CDD" id="cd11386">
    <property type="entry name" value="MCP_signal"/>
    <property type="match status" value="1"/>
</dbReference>
<dbReference type="Gene3D" id="3.30.450.20">
    <property type="entry name" value="PAS domain"/>
    <property type="match status" value="1"/>
</dbReference>
<dbReference type="RefSeq" id="WP_013346184.1">
    <property type="nucleotide sequence ID" value="NC_014541.1"/>
</dbReference>
<dbReference type="Gene3D" id="1.10.287.950">
    <property type="entry name" value="Methyl-accepting chemotaxis protein"/>
    <property type="match status" value="1"/>
</dbReference>
<feature type="compositionally biased region" description="Low complexity" evidence="5">
    <location>
        <begin position="446"/>
        <end position="455"/>
    </location>
</feature>
<feature type="domain" description="Methyl-accepting transducer" evidence="7">
    <location>
        <begin position="440"/>
        <end position="676"/>
    </location>
</feature>
<dbReference type="AlphaFoldDB" id="E1SQV3"/>
<feature type="domain" description="HAMP" evidence="8">
    <location>
        <begin position="381"/>
        <end position="435"/>
    </location>
</feature>
<reference evidence="9 10" key="1">
    <citation type="journal article" date="2010" name="Stand. Genomic Sci.">
        <title>Complete genome sequence of Ferrimonas balearica type strain (PAT).</title>
        <authorList>
            <person name="Nolan M."/>
            <person name="Sikorski J."/>
            <person name="Davenport K."/>
            <person name="Lucas S."/>
            <person name="Glavina Del Rio T."/>
            <person name="Tice H."/>
            <person name="Cheng J."/>
            <person name="Goodwin L."/>
            <person name="Pitluck S."/>
            <person name="Liolios K."/>
            <person name="Ivanova N."/>
            <person name="Mavromatis K."/>
            <person name="Ovchinnikova G."/>
            <person name="Pati A."/>
            <person name="Chen A."/>
            <person name="Palaniappan K."/>
            <person name="Land M."/>
            <person name="Hauser L."/>
            <person name="Chang Y."/>
            <person name="Jeffries C."/>
            <person name="Tapia R."/>
            <person name="Brettin T."/>
            <person name="Detter J."/>
            <person name="Han C."/>
            <person name="Yasawong M."/>
            <person name="Rohde M."/>
            <person name="Tindall B."/>
            <person name="Goker M."/>
            <person name="Woyke T."/>
            <person name="Bristow J."/>
            <person name="Eisen J."/>
            <person name="Markowitz V."/>
            <person name="Hugenholtz P."/>
            <person name="Kyrpides N."/>
            <person name="Klenk H."/>
            <person name="Lapidus A."/>
        </authorList>
    </citation>
    <scope>NUCLEOTIDE SEQUENCE [LARGE SCALE GENOMIC DNA]</scope>
    <source>
        <strain evidence="10">DSM 9799 / CCM 4581 / KCTC 23876 / PAT</strain>
    </source>
</reference>
<evidence type="ECO:0000256" key="6">
    <source>
        <dbReference type="SAM" id="Phobius"/>
    </source>
</evidence>
<keyword evidence="2 4" id="KW-0807">Transducer</keyword>
<evidence type="ECO:0000313" key="10">
    <source>
        <dbReference type="Proteomes" id="UP000006683"/>
    </source>
</evidence>
<evidence type="ECO:0000256" key="2">
    <source>
        <dbReference type="ARBA" id="ARBA00023224"/>
    </source>
</evidence>
<proteinExistence type="inferred from homology"/>
<dbReference type="PANTHER" id="PTHR32089">
    <property type="entry name" value="METHYL-ACCEPTING CHEMOTAXIS PROTEIN MCPB"/>
    <property type="match status" value="1"/>
</dbReference>
<comment type="subcellular location">
    <subcellularLocation>
        <location evidence="1">Membrane</location>
    </subcellularLocation>
</comment>
<dbReference type="KEGG" id="fbl:Fbal_2676"/>
<evidence type="ECO:0000256" key="5">
    <source>
        <dbReference type="SAM" id="MobiDB-lite"/>
    </source>
</evidence>
<gene>
    <name evidence="9" type="ordered locus">Fbal_2676</name>
</gene>
<feature type="transmembrane region" description="Helical" evidence="6">
    <location>
        <begin position="12"/>
        <end position="33"/>
    </location>
</feature>
<dbReference type="GO" id="GO:0006935">
    <property type="term" value="P:chemotaxis"/>
    <property type="evidence" value="ECO:0007669"/>
    <property type="project" value="UniProtKB-ARBA"/>
</dbReference>
<keyword evidence="6" id="KW-0812">Transmembrane</keyword>
<comment type="similarity">
    <text evidence="3">Belongs to the methyl-accepting chemotaxis (MCP) protein family.</text>
</comment>
<evidence type="ECO:0000256" key="1">
    <source>
        <dbReference type="ARBA" id="ARBA00004370"/>
    </source>
</evidence>
<dbReference type="eggNOG" id="COG0840">
    <property type="taxonomic scope" value="Bacteria"/>
</dbReference>
<dbReference type="SMART" id="SM00283">
    <property type="entry name" value="MA"/>
    <property type="match status" value="1"/>
</dbReference>
<evidence type="ECO:0000256" key="3">
    <source>
        <dbReference type="ARBA" id="ARBA00029447"/>
    </source>
</evidence>
<dbReference type="GeneID" id="67182905"/>
<sequence length="713" mass="76519">MGFKQTSLKAKILFAFLLSGLLLIAAFSVRLYFGLNTLQGTLVEQTQRTSEQEVLARLKSETNTLSEQIGQTFVGLKRLPLSLASILSGSLNDGTALTRDQVNEMVASVFAGNTELSTIYVQFEANGFDGADHNYVGGEFIHSVPENGGLEIYYFREDDGSIVQEQVEDPSEKYDSSLNDSGQREAEWYLCPRDSGKLCLLEPYAYEVVTGSGEYELMTSLVTPVMAGGTFRGVVGIDVSLPQLQKTVSNLSASLYDGQSRISVLSSQGLLVASTHYADKLASPLQAALPALGDKLLSLHTSAERVWLQDGIYYLGFPIEIAGTDSQWSVLVELPQSVALASAESLASHIDESVLDIMTSMQLTALVLVLLLSASVVLLVRSITAPLKRLQDNIDELASSEGDLTREVHLDTHAELIALSDGMTRFITKLKNLVIEAKGIGNAASDNAAKSSDLNNRARQATEQQQHEIEAIVTASHQMSTTASEVAQRAAAVADHIHAANVEVNTSQGYLTESLEVVEGLTRDMTQASDSISEVVAHTSDINRILDVIRAIAEQTNLLALNAAIEAARAGEQGRGFAVVADEVRSLASKTQVSTEEIHAMIEGLTSVVDKAVTVIEAGSGKAKQAQTHTQSSHQALTSVSEGFSSITDHIAQVATAAEEQNVVTDEISQNLTAISDAAQSLAELTAQNHHFSDELQTQMDLLIHKLSSLKTG</sequence>
<protein>
    <submittedName>
        <fullName evidence="9">Methyl-accepting chemotaxis sensory transducer</fullName>
    </submittedName>
</protein>
<dbReference type="STRING" id="550540.Fbal_2676"/>
<dbReference type="GO" id="GO:0016020">
    <property type="term" value="C:membrane"/>
    <property type="evidence" value="ECO:0007669"/>
    <property type="project" value="UniProtKB-SubCell"/>
</dbReference>
<keyword evidence="10" id="KW-1185">Reference proteome</keyword>
<accession>E1SQV3</accession>
<dbReference type="SUPFAM" id="SSF58104">
    <property type="entry name" value="Methyl-accepting chemotaxis protein (MCP) signaling domain"/>
    <property type="match status" value="1"/>
</dbReference>
<name>E1SQV3_FERBD</name>
<dbReference type="InterPro" id="IPR003660">
    <property type="entry name" value="HAMP_dom"/>
</dbReference>
<dbReference type="PROSITE" id="PS50111">
    <property type="entry name" value="CHEMOTAXIS_TRANSDUC_2"/>
    <property type="match status" value="1"/>
</dbReference>
<dbReference type="InterPro" id="IPR004089">
    <property type="entry name" value="MCPsignal_dom"/>
</dbReference>
<dbReference type="PROSITE" id="PS50885">
    <property type="entry name" value="HAMP"/>
    <property type="match status" value="1"/>
</dbReference>
<evidence type="ECO:0000259" key="7">
    <source>
        <dbReference type="PROSITE" id="PS50111"/>
    </source>
</evidence>
<keyword evidence="6" id="KW-1133">Transmembrane helix</keyword>
<keyword evidence="6" id="KW-0472">Membrane</keyword>
<evidence type="ECO:0000259" key="8">
    <source>
        <dbReference type="PROSITE" id="PS50885"/>
    </source>
</evidence>